<accession>A0A6L8V0U2</accession>
<comment type="similarity">
    <text evidence="1">Belongs to the bactofilin family.</text>
</comment>
<evidence type="ECO:0000256" key="1">
    <source>
        <dbReference type="ARBA" id="ARBA00044755"/>
    </source>
</evidence>
<feature type="region of interest" description="Disordered" evidence="2">
    <location>
        <begin position="115"/>
        <end position="151"/>
    </location>
</feature>
<dbReference type="PANTHER" id="PTHR35024:SF4">
    <property type="entry name" value="POLYMER-FORMING CYTOSKELETAL PROTEIN"/>
    <property type="match status" value="1"/>
</dbReference>
<dbReference type="PANTHER" id="PTHR35024">
    <property type="entry name" value="HYPOTHETICAL CYTOSOLIC PROTEIN"/>
    <property type="match status" value="1"/>
</dbReference>
<evidence type="ECO:0000313" key="3">
    <source>
        <dbReference type="EMBL" id="MZQ83784.1"/>
    </source>
</evidence>
<organism evidence="3 4">
    <name type="scientific">Paenibacillus silvestris</name>
    <dbReference type="NCBI Taxonomy" id="2606219"/>
    <lineage>
        <taxon>Bacteria</taxon>
        <taxon>Bacillati</taxon>
        <taxon>Bacillota</taxon>
        <taxon>Bacilli</taxon>
        <taxon>Bacillales</taxon>
        <taxon>Paenibacillaceae</taxon>
        <taxon>Paenibacillus</taxon>
    </lineage>
</organism>
<proteinExistence type="inferred from homology"/>
<feature type="compositionally biased region" description="Low complexity" evidence="2">
    <location>
        <begin position="132"/>
        <end position="143"/>
    </location>
</feature>
<evidence type="ECO:0000313" key="4">
    <source>
        <dbReference type="Proteomes" id="UP000481087"/>
    </source>
</evidence>
<comment type="caution">
    <text evidence="3">The sequence shown here is derived from an EMBL/GenBank/DDBJ whole genome shotgun (WGS) entry which is preliminary data.</text>
</comment>
<evidence type="ECO:0000256" key="2">
    <source>
        <dbReference type="SAM" id="MobiDB-lite"/>
    </source>
</evidence>
<keyword evidence="4" id="KW-1185">Reference proteome</keyword>
<protein>
    <submittedName>
        <fullName evidence="3">Polymer-forming cytoskeletal protein</fullName>
    </submittedName>
</protein>
<sequence length="151" mass="15722">MMFKSKKNLMNPNTTDTLIGEGTTFEGRIKSEASIRIEGGITGDIECAGDVIIGERGVVKSNVSARDVILAGNVHGNIITKGKLTITSTGSLYGNISAASFIIEEGGQFQGNSKMETATATAAPQPKNELDSNNPQAPAANSAYKGNTIAM</sequence>
<dbReference type="Proteomes" id="UP000481087">
    <property type="component" value="Unassembled WGS sequence"/>
</dbReference>
<dbReference type="EMBL" id="WTUZ01000020">
    <property type="protein sequence ID" value="MZQ83784.1"/>
    <property type="molecule type" value="Genomic_DNA"/>
</dbReference>
<name>A0A6L8V0U2_9BACL</name>
<dbReference type="Pfam" id="PF04519">
    <property type="entry name" value="Bactofilin"/>
    <property type="match status" value="1"/>
</dbReference>
<reference evidence="3 4" key="1">
    <citation type="submission" date="2019-12" db="EMBL/GenBank/DDBJ databases">
        <title>Paenibacillus sp. nov. sp. isolated from soil.</title>
        <authorList>
            <person name="Kim J."/>
            <person name="Jeong S.E."/>
            <person name="Jung H.S."/>
            <person name="Jeon C.O."/>
        </authorList>
    </citation>
    <scope>NUCLEOTIDE SEQUENCE [LARGE SCALE GENOMIC DNA]</scope>
    <source>
        <strain evidence="3 4">5J-6</strain>
    </source>
</reference>
<dbReference type="InterPro" id="IPR007607">
    <property type="entry name" value="BacA/B"/>
</dbReference>
<dbReference type="AlphaFoldDB" id="A0A6L8V0U2"/>
<gene>
    <name evidence="3" type="ORF">GQF01_16865</name>
</gene>